<evidence type="ECO:0000256" key="4">
    <source>
        <dbReference type="ARBA" id="ARBA00023211"/>
    </source>
</evidence>
<comment type="similarity">
    <text evidence="1 6">Belongs to the metallo-dependent hydrolases superfamily. Adenine deaminase family.</text>
</comment>
<dbReference type="GO" id="GO:0006146">
    <property type="term" value="P:adenine catabolic process"/>
    <property type="evidence" value="ECO:0007669"/>
    <property type="project" value="InterPro"/>
</dbReference>
<dbReference type="SUPFAM" id="SSF51338">
    <property type="entry name" value="Composite domain of metallo-dependent hydrolases"/>
    <property type="match status" value="1"/>
</dbReference>
<proteinExistence type="inferred from homology"/>
<feature type="domain" description="Adenine deaminase C-terminal" evidence="8">
    <location>
        <begin position="391"/>
        <end position="556"/>
    </location>
</feature>
<dbReference type="InterPro" id="IPR032466">
    <property type="entry name" value="Metal_Hydrolase"/>
</dbReference>
<dbReference type="AlphaFoldDB" id="A0A0F4L897"/>
<dbReference type="RefSeq" id="WP_046332786.1">
    <property type="nucleotide sequence ID" value="NZ_JBHTBO010000012.1"/>
</dbReference>
<dbReference type="STRING" id="1218506.JF75_18540"/>
<comment type="caution">
    <text evidence="9">The sequence shown here is derived from an EMBL/GenBank/DDBJ whole genome shotgun (WGS) entry which is preliminary data.</text>
</comment>
<evidence type="ECO:0000256" key="1">
    <source>
        <dbReference type="ARBA" id="ARBA00006773"/>
    </source>
</evidence>
<evidence type="ECO:0000313" key="9">
    <source>
        <dbReference type="EMBL" id="KJY54845.1"/>
    </source>
</evidence>
<feature type="domain" description="Amidohydrolase-related" evidence="7">
    <location>
        <begin position="55"/>
        <end position="335"/>
    </location>
</feature>
<evidence type="ECO:0000256" key="3">
    <source>
        <dbReference type="ARBA" id="ARBA00022801"/>
    </source>
</evidence>
<keyword evidence="10" id="KW-1185">Reference proteome</keyword>
<evidence type="ECO:0000256" key="2">
    <source>
        <dbReference type="ARBA" id="ARBA00012782"/>
    </source>
</evidence>
<dbReference type="Proteomes" id="UP000033612">
    <property type="component" value="Unassembled WGS sequence"/>
</dbReference>
<dbReference type="PANTHER" id="PTHR11113:SF2">
    <property type="entry name" value="ADENINE DEAMINASE"/>
    <property type="match status" value="1"/>
</dbReference>
<comment type="catalytic activity">
    <reaction evidence="5 6">
        <text>adenine + H2O + H(+) = hypoxanthine + NH4(+)</text>
        <dbReference type="Rhea" id="RHEA:23688"/>
        <dbReference type="ChEBI" id="CHEBI:15377"/>
        <dbReference type="ChEBI" id="CHEBI:15378"/>
        <dbReference type="ChEBI" id="CHEBI:16708"/>
        <dbReference type="ChEBI" id="CHEBI:17368"/>
        <dbReference type="ChEBI" id="CHEBI:28938"/>
        <dbReference type="EC" id="3.5.4.2"/>
    </reaction>
</comment>
<dbReference type="HOGENOM" id="CLU_027935_0_0_9"/>
<dbReference type="Pfam" id="PF01979">
    <property type="entry name" value="Amidohydro_1"/>
    <property type="match status" value="1"/>
</dbReference>
<organism evidence="9 10">
    <name type="scientific">Lactobacillus kimbladii</name>
    <dbReference type="NCBI Taxonomy" id="1218506"/>
    <lineage>
        <taxon>Bacteria</taxon>
        <taxon>Bacillati</taxon>
        <taxon>Bacillota</taxon>
        <taxon>Bacilli</taxon>
        <taxon>Lactobacillales</taxon>
        <taxon>Lactobacillaceae</taxon>
        <taxon>Lactobacillus</taxon>
    </lineage>
</organism>
<sequence length="566" mass="62440">MTQVDLLIKNGHVFNVFLRKFVDTQVTVKNGKFYWINQDLPGIRAKKTINLKGKYLIPGFVDAHMHIDSSMTTPAIMGQTILKYGTTTIIADDHEVTNVAGIKGLKNFIAEPSPIDIFFGIPSSVPSTNPDMETTGGKIGVKEVQELLKDPRFICLGEVMNFKDMTSPHKTLIKDIIKVCREEKPTMPLEGHVPAYAGEDLAKVIYAGVTTDHTEQTAALVNEKIPNGMFVEVQLKSMLQEVIDTIIKNNYFDHIALVTDDSMPDTLLHGHLNYLVKKAIKMGMTPEEAIYISTYTPARHMGLWDRGAIAPGRVADFVILDDLHDLSIAAVYKNGINAADIKEQTGYQFLPELRHSVNAPKLLPDDFVAKTDLVANGEVLANIIQLNPAGTFTNHIQEKLEVKDHIVQWQKAGLALIMVQDRYSGDGHYSLGFVDRGIVKDGAVGATWAHDHHNIMIMGTNTAAMLKIQHQLVEQQGGYIAAKGDKIVANAKLPIGGVASDQPMSVLGTEIGKVRKTLQELGYKNPNEIMSFSTLSLLVSPTIKISDKGLFEVKSQKKIPLFEEIK</sequence>
<reference evidence="9 10" key="1">
    <citation type="submission" date="2015-01" db="EMBL/GenBank/DDBJ databases">
        <title>Comparative genomics of the lactic acid bacteria isolated from the honey bee gut.</title>
        <authorList>
            <person name="Ellegaard K.M."/>
            <person name="Tamarit D."/>
            <person name="Javelind E."/>
            <person name="Olofsson T."/>
            <person name="Andersson S.G."/>
            <person name="Vasquez A."/>
        </authorList>
    </citation>
    <scope>NUCLEOTIDE SEQUENCE [LARGE SCALE GENOMIC DNA]</scope>
    <source>
        <strain evidence="9 10">Hma2</strain>
    </source>
</reference>
<accession>A0A0F4L897</accession>
<dbReference type="EC" id="3.5.4.2" evidence="2 6"/>
<evidence type="ECO:0000313" key="10">
    <source>
        <dbReference type="Proteomes" id="UP000033612"/>
    </source>
</evidence>
<dbReference type="EMBL" id="JXLH01000029">
    <property type="protein sequence ID" value="KJY54845.1"/>
    <property type="molecule type" value="Genomic_DNA"/>
</dbReference>
<dbReference type="OrthoDB" id="9775607at2"/>
<dbReference type="GO" id="GO:0000034">
    <property type="term" value="F:adenine deaminase activity"/>
    <property type="evidence" value="ECO:0007669"/>
    <property type="project" value="UniProtKB-UniRule"/>
</dbReference>
<dbReference type="SUPFAM" id="SSF51556">
    <property type="entry name" value="Metallo-dependent hydrolases"/>
    <property type="match status" value="1"/>
</dbReference>
<evidence type="ECO:0000259" key="7">
    <source>
        <dbReference type="Pfam" id="PF01979"/>
    </source>
</evidence>
<evidence type="ECO:0000259" key="8">
    <source>
        <dbReference type="Pfam" id="PF13382"/>
    </source>
</evidence>
<keyword evidence="3 6" id="KW-0378">Hydrolase</keyword>
<dbReference type="Gene3D" id="2.30.40.10">
    <property type="entry name" value="Urease, subunit C, domain 1"/>
    <property type="match status" value="1"/>
</dbReference>
<dbReference type="InterPro" id="IPR006680">
    <property type="entry name" value="Amidohydro-rel"/>
</dbReference>
<evidence type="ECO:0000256" key="6">
    <source>
        <dbReference type="HAMAP-Rule" id="MF_01518"/>
    </source>
</evidence>
<gene>
    <name evidence="6 9" type="primary">ade</name>
    <name evidence="9" type="ORF">JF75_18540</name>
</gene>
<dbReference type="Gene3D" id="3.20.20.140">
    <property type="entry name" value="Metal-dependent hydrolases"/>
    <property type="match status" value="1"/>
</dbReference>
<dbReference type="HAMAP" id="MF_01518">
    <property type="entry name" value="Adenine_deamin"/>
    <property type="match status" value="1"/>
</dbReference>
<keyword evidence="4 6" id="KW-0464">Manganese</keyword>
<dbReference type="PATRIC" id="fig|1218506.3.peg.1953"/>
<dbReference type="InterPro" id="IPR006679">
    <property type="entry name" value="Adenine_deam"/>
</dbReference>
<protein>
    <recommendedName>
        <fullName evidence="2 6">Adenine deaminase</fullName>
        <shortName evidence="6">Adenase</shortName>
        <shortName evidence="6">Adenine aminase</shortName>
        <ecNumber evidence="2 6">3.5.4.2</ecNumber>
    </recommendedName>
</protein>
<comment type="cofactor">
    <cofactor evidence="6">
        <name>Mn(2+)</name>
        <dbReference type="ChEBI" id="CHEBI:29035"/>
    </cofactor>
</comment>
<name>A0A0F4L897_9LACO</name>
<dbReference type="Pfam" id="PF13382">
    <property type="entry name" value="Adenine_deam_C"/>
    <property type="match status" value="1"/>
</dbReference>
<dbReference type="PANTHER" id="PTHR11113">
    <property type="entry name" value="N-ACETYLGLUCOSAMINE-6-PHOSPHATE DEACETYLASE"/>
    <property type="match status" value="1"/>
</dbReference>
<dbReference type="InterPro" id="IPR011059">
    <property type="entry name" value="Metal-dep_hydrolase_composite"/>
</dbReference>
<dbReference type="InterPro" id="IPR026912">
    <property type="entry name" value="Adenine_deam_C"/>
</dbReference>
<evidence type="ECO:0000256" key="5">
    <source>
        <dbReference type="ARBA" id="ARBA00047720"/>
    </source>
</evidence>